<dbReference type="InterPro" id="IPR037026">
    <property type="entry name" value="Vgr_OB-fold_dom_sf"/>
</dbReference>
<reference evidence="1" key="1">
    <citation type="submission" date="2022-04" db="EMBL/GenBank/DDBJ databases">
        <title>Roseomonas acroporae sp. nov., isolated from coral Acropora digitifera.</title>
        <authorList>
            <person name="Sun H."/>
        </authorList>
    </citation>
    <scope>NUCLEOTIDE SEQUENCE</scope>
    <source>
        <strain evidence="1">NAR14</strain>
    </source>
</reference>
<dbReference type="SUPFAM" id="SSF69255">
    <property type="entry name" value="gp5 N-terminal domain-like"/>
    <property type="match status" value="1"/>
</dbReference>
<dbReference type="EMBL" id="JALPRX010000029">
    <property type="protein sequence ID" value="MCK8784359.1"/>
    <property type="molecule type" value="Genomic_DNA"/>
</dbReference>
<dbReference type="Gene3D" id="4.10.220.110">
    <property type="match status" value="1"/>
</dbReference>
<dbReference type="SUPFAM" id="SSF69279">
    <property type="entry name" value="Phage tail proteins"/>
    <property type="match status" value="3"/>
</dbReference>
<evidence type="ECO:0000313" key="2">
    <source>
        <dbReference type="Proteomes" id="UP001139516"/>
    </source>
</evidence>
<sequence length="553" mass="59322">MAATTITLDWMNAAGRAADLRIARVTVTETLSDLYRMEVIGLLAETDSDLRGTVGVGANLLLELSSGQRRQFSGVLAEAQMLGADDRAGGYWYRLVFMPHLHFRGLIRRSRSLLNTTATAFDTSPVPAPTFQVWDVLTAILVNPPATVLGSARELPPSVSLRRVFSQDASFPLLAAALQVDETDLDFLRRTAEQAGLGWWFAIEDSTCVCFSSENTDYPNVPDPMSYPPAVGGPTLTFALDPGPTPGDGSGATDAPTLHAVGYRKRVVSQAGHAASWDPEKPATPLVATYAGTGAGAADSFPYMGVQAQYECGYTTAAVGNRQAMVRAQEAGAMQETLSGTGSILGFSAGYVFMLGSAEPSWLEQKYLLTAVTHEAWQSFSGSEAFLPTERQGRESGYLNRFEAIPFSVAYRPPRRTPVPVMAGMWRATIQGGGRSGPQQNDTSQPYLDPNGHYHVLLPFPDNNGDPAALWAPLRLTTAFGGTTEGLHQPLRPGTNVLLAFEHGNPDRPFIVGLLPDEGQKSPVTSNNPRQGILRSFSGIVVKFTDPKPTGSA</sequence>
<organism evidence="1 2">
    <name type="scientific">Roseomonas acroporae</name>
    <dbReference type="NCBI Taxonomy" id="2937791"/>
    <lineage>
        <taxon>Bacteria</taxon>
        <taxon>Pseudomonadati</taxon>
        <taxon>Pseudomonadota</taxon>
        <taxon>Alphaproteobacteria</taxon>
        <taxon>Acetobacterales</taxon>
        <taxon>Roseomonadaceae</taxon>
        <taxon>Roseomonas</taxon>
    </lineage>
</organism>
<dbReference type="Gene3D" id="3.55.50.10">
    <property type="entry name" value="Baseplate protein-like domains"/>
    <property type="match status" value="1"/>
</dbReference>
<comment type="caution">
    <text evidence="1">The sequence shown here is derived from an EMBL/GenBank/DDBJ whole genome shotgun (WGS) entry which is preliminary data.</text>
</comment>
<dbReference type="RefSeq" id="WP_248666483.1">
    <property type="nucleotide sequence ID" value="NZ_JALPRX010000029.1"/>
</dbReference>
<protein>
    <submittedName>
        <fullName evidence="1">Contractile injection system protein, VgrG/Pvc8 family</fullName>
    </submittedName>
</protein>
<accession>A0A9X1Y5J0</accession>
<dbReference type="Proteomes" id="UP001139516">
    <property type="component" value="Unassembled WGS sequence"/>
</dbReference>
<name>A0A9X1Y5J0_9PROT</name>
<dbReference type="AlphaFoldDB" id="A0A9X1Y5J0"/>
<dbReference type="Gene3D" id="2.40.50.230">
    <property type="entry name" value="Gp5 N-terminal domain"/>
    <property type="match status" value="1"/>
</dbReference>
<dbReference type="Gene3D" id="2.30.110.50">
    <property type="match status" value="1"/>
</dbReference>
<evidence type="ECO:0000313" key="1">
    <source>
        <dbReference type="EMBL" id="MCK8784359.1"/>
    </source>
</evidence>
<proteinExistence type="predicted"/>
<keyword evidence="2" id="KW-1185">Reference proteome</keyword>
<dbReference type="Pfam" id="PF05954">
    <property type="entry name" value="Phage_GPD"/>
    <property type="match status" value="2"/>
</dbReference>
<gene>
    <name evidence="1" type="ORF">M0638_08205</name>
</gene>